<keyword evidence="2" id="KW-1185">Reference proteome</keyword>
<accession>A0A1K1LJX5</accession>
<dbReference type="RefSeq" id="WP_072335983.1">
    <property type="nucleotide sequence ID" value="NZ_CALJDE010000025.1"/>
</dbReference>
<dbReference type="OrthoDB" id="5455807at2"/>
<dbReference type="AlphaFoldDB" id="A0A1K1LJX5"/>
<dbReference type="Proteomes" id="UP000186323">
    <property type="component" value="Chromosome I"/>
</dbReference>
<name>A0A1K1LJX5_9BACT</name>
<dbReference type="KEGG" id="dpg:DESPIGER_1957"/>
<organism evidence="1 2">
    <name type="scientific">Desulfovibrio piger</name>
    <dbReference type="NCBI Taxonomy" id="901"/>
    <lineage>
        <taxon>Bacteria</taxon>
        <taxon>Pseudomonadati</taxon>
        <taxon>Thermodesulfobacteriota</taxon>
        <taxon>Desulfovibrionia</taxon>
        <taxon>Desulfovibrionales</taxon>
        <taxon>Desulfovibrionaceae</taxon>
        <taxon>Desulfovibrio</taxon>
    </lineage>
</organism>
<proteinExistence type="predicted"/>
<gene>
    <name evidence="1" type="ORF">DESPIGER_1957</name>
</gene>
<reference evidence="2" key="1">
    <citation type="submission" date="2016-10" db="EMBL/GenBank/DDBJ databases">
        <authorList>
            <person name="Wegmann U."/>
        </authorList>
    </citation>
    <scope>NUCLEOTIDE SEQUENCE [LARGE SCALE GENOMIC DNA]</scope>
</reference>
<protein>
    <submittedName>
        <fullName evidence="1">Uncharacterized protein</fullName>
    </submittedName>
</protein>
<dbReference type="EMBL" id="LT630450">
    <property type="protein sequence ID" value="SFV73782.1"/>
    <property type="molecule type" value="Genomic_DNA"/>
</dbReference>
<evidence type="ECO:0000313" key="2">
    <source>
        <dbReference type="Proteomes" id="UP000186323"/>
    </source>
</evidence>
<sequence>MQDTLEDISLTHDNGEDMHFRGSLSSECSWYDEEHGLLCRQKLYATENKDQIYYIMRTGPEEHSRRAYRLKVQDETCIIHNGKAEVRMPIALLMLAVRGLCGMDARSATSLAMVEEMLKAANA</sequence>
<evidence type="ECO:0000313" key="1">
    <source>
        <dbReference type="EMBL" id="SFV73782.1"/>
    </source>
</evidence>